<gene>
    <name evidence="3" type="primary">LOC114446543</name>
</gene>
<dbReference type="InterPro" id="IPR036397">
    <property type="entry name" value="RNaseH_sf"/>
</dbReference>
<dbReference type="PANTHER" id="PTHR37984:SF5">
    <property type="entry name" value="PROTEIN NYNRIN-LIKE"/>
    <property type="match status" value="1"/>
</dbReference>
<dbReference type="Proteomes" id="UP000515145">
    <property type="component" value="Chromosome 14"/>
</dbReference>
<dbReference type="InterPro" id="IPR012337">
    <property type="entry name" value="RNaseH-like_sf"/>
</dbReference>
<feature type="domain" description="Integrase catalytic" evidence="1">
    <location>
        <begin position="45"/>
        <end position="203"/>
    </location>
</feature>
<dbReference type="PROSITE" id="PS50994">
    <property type="entry name" value="INTEGRASE"/>
    <property type="match status" value="1"/>
</dbReference>
<organism evidence="2 3">
    <name type="scientific">Parambassis ranga</name>
    <name type="common">Indian glassy fish</name>
    <dbReference type="NCBI Taxonomy" id="210632"/>
    <lineage>
        <taxon>Eukaryota</taxon>
        <taxon>Metazoa</taxon>
        <taxon>Chordata</taxon>
        <taxon>Craniata</taxon>
        <taxon>Vertebrata</taxon>
        <taxon>Euteleostomi</taxon>
        <taxon>Actinopterygii</taxon>
        <taxon>Neopterygii</taxon>
        <taxon>Teleostei</taxon>
        <taxon>Neoteleostei</taxon>
        <taxon>Acanthomorphata</taxon>
        <taxon>Ovalentaria</taxon>
        <taxon>Ambassidae</taxon>
        <taxon>Parambassis</taxon>
    </lineage>
</organism>
<dbReference type="RefSeq" id="XP_028277990.1">
    <property type="nucleotide sequence ID" value="XM_028422189.1"/>
</dbReference>
<dbReference type="InParanoid" id="A0A6P7JM88"/>
<dbReference type="PANTHER" id="PTHR37984">
    <property type="entry name" value="PROTEIN CBG26694"/>
    <property type="match status" value="1"/>
</dbReference>
<dbReference type="Gene3D" id="3.30.420.10">
    <property type="entry name" value="Ribonuclease H-like superfamily/Ribonuclease H"/>
    <property type="match status" value="1"/>
</dbReference>
<dbReference type="SUPFAM" id="SSF53098">
    <property type="entry name" value="Ribonuclease H-like"/>
    <property type="match status" value="1"/>
</dbReference>
<dbReference type="Pfam" id="PF00665">
    <property type="entry name" value="rve"/>
    <property type="match status" value="1"/>
</dbReference>
<dbReference type="GeneID" id="114446543"/>
<accession>A0A6P7JM88</accession>
<evidence type="ECO:0000313" key="2">
    <source>
        <dbReference type="Proteomes" id="UP000515145"/>
    </source>
</evidence>
<dbReference type="AlphaFoldDB" id="A0A6P7JM88"/>
<sequence length="404" mass="45894">MLRNLVHWWHPFMPEMTKNWVKECKICTEYNPKPKVKLDMGSFPLPVVPGQEIVIDYTDMVEKHQGYQYLLVAVDSFTGWPEAWPAKKEDSATVIKCLINYYIPQHGFPERIRSDNGSHFKSSDLEKVEQALGLKHRYGTVYHPQSQGKVERMNQNLKQKLAKICAQTKLTWVQALPIALMTVRCSVNAVTQFTPYELLTGRQFPGPAGPLKLKEYEVRYQYKPYFNELKALVSAFASQVKGETESPDGATPHTAEWVLLKVIKRKWSEPRWTGPYQVVERTSHAVRLKGKGDTWIVGEKATKVPSQQGGNAALTRRRRRHVIMKRYTSHFDLSLDSPTYIDAIGVPRGVPDEFKLADQVAAGLCNRLIVSAIEKKDSDFHPPSYQMPLLAAEVPVSGDEEASL</sequence>
<proteinExistence type="predicted"/>
<dbReference type="Gene3D" id="2.30.30.850">
    <property type="match status" value="1"/>
</dbReference>
<protein>
    <submittedName>
        <fullName evidence="3">Uncharacterized protein LOC114446543</fullName>
    </submittedName>
</protein>
<dbReference type="GO" id="GO:0015074">
    <property type="term" value="P:DNA integration"/>
    <property type="evidence" value="ECO:0007669"/>
    <property type="project" value="InterPro"/>
</dbReference>
<dbReference type="GO" id="GO:0003676">
    <property type="term" value="F:nucleic acid binding"/>
    <property type="evidence" value="ECO:0007669"/>
    <property type="project" value="InterPro"/>
</dbReference>
<evidence type="ECO:0000313" key="3">
    <source>
        <dbReference type="RefSeq" id="XP_028277990.1"/>
    </source>
</evidence>
<reference evidence="3" key="1">
    <citation type="submission" date="2025-08" db="UniProtKB">
        <authorList>
            <consortium name="RefSeq"/>
        </authorList>
    </citation>
    <scope>IDENTIFICATION</scope>
</reference>
<name>A0A6P7JM88_9TELE</name>
<dbReference type="InterPro" id="IPR001584">
    <property type="entry name" value="Integrase_cat-core"/>
</dbReference>
<evidence type="ECO:0000259" key="1">
    <source>
        <dbReference type="PROSITE" id="PS50994"/>
    </source>
</evidence>
<dbReference type="OrthoDB" id="8947436at2759"/>
<keyword evidence="2" id="KW-1185">Reference proteome</keyword>
<dbReference type="InterPro" id="IPR050951">
    <property type="entry name" value="Retrovirus_Pol_polyprotein"/>
</dbReference>